<name>A0ABX3N7L1_9FLAO</name>
<dbReference type="Pfam" id="PF13419">
    <property type="entry name" value="HAD_2"/>
    <property type="match status" value="1"/>
</dbReference>
<gene>
    <name evidence="1" type="ORF">BB021_09825</name>
</gene>
<evidence type="ECO:0000313" key="1">
    <source>
        <dbReference type="EMBL" id="OPB87555.1"/>
    </source>
</evidence>
<dbReference type="InterPro" id="IPR023214">
    <property type="entry name" value="HAD_sf"/>
</dbReference>
<comment type="caution">
    <text evidence="1">The sequence shown here is derived from an EMBL/GenBank/DDBJ whole genome shotgun (WGS) entry which is preliminary data.</text>
</comment>
<dbReference type="InterPro" id="IPR041492">
    <property type="entry name" value="HAD_2"/>
</dbReference>
<dbReference type="SUPFAM" id="SSF56784">
    <property type="entry name" value="HAD-like"/>
    <property type="match status" value="1"/>
</dbReference>
<dbReference type="InterPro" id="IPR036412">
    <property type="entry name" value="HAD-like_sf"/>
</dbReference>
<reference evidence="1 2" key="1">
    <citation type="submission" date="2016-07" db="EMBL/GenBank/DDBJ databases">
        <title>Revisiting the Taxonomy of the Elizabethkingia Genus based on Whole-Genome Sequencing, Optical Mapping, and MALDI-TOF.</title>
        <authorList>
            <person name="Nicholson A.C."/>
        </authorList>
    </citation>
    <scope>NUCLEOTIDE SEQUENCE [LARGE SCALE GENOMIC DNA]</scope>
    <source>
        <strain evidence="1 2">C1558</strain>
    </source>
</reference>
<evidence type="ECO:0000313" key="2">
    <source>
        <dbReference type="Proteomes" id="UP000190016"/>
    </source>
</evidence>
<proteinExistence type="predicted"/>
<dbReference type="Gene3D" id="3.40.50.1000">
    <property type="entry name" value="HAD superfamily/HAD-like"/>
    <property type="match status" value="1"/>
</dbReference>
<dbReference type="Gene3D" id="1.10.150.400">
    <property type="match status" value="1"/>
</dbReference>
<sequence>MNIDINQYSHVSFDLWLTLIKSDSLYKKKKNELLKDYFSINYKKEHIEDTTRYYDLLCNKINEKTGLHMEREEIYYLILNRLDVDISKITKENIYNFYKEADDLLMQHKPVLIYPDIEKTLKKITNTGKTISILSNTAFIYGNALRKILAYYELSDYFSFQLYSDETGFSKPNSKLFDLVFESVYKLRPISRKEIIHIGDNETADMQGAIQAGFQAILLKN</sequence>
<dbReference type="SFLD" id="SFLDS00003">
    <property type="entry name" value="Haloacid_Dehalogenase"/>
    <property type="match status" value="1"/>
</dbReference>
<protein>
    <submittedName>
        <fullName evidence="1">Phosphoglycolate phosphatase</fullName>
    </submittedName>
</protein>
<dbReference type="InterPro" id="IPR006439">
    <property type="entry name" value="HAD-SF_hydro_IA"/>
</dbReference>
<dbReference type="RefSeq" id="WP_078779004.1">
    <property type="nucleotide sequence ID" value="NZ_MBDS01000016.1"/>
</dbReference>
<dbReference type="InterPro" id="IPR051828">
    <property type="entry name" value="HAD-like_hydrolase_domain"/>
</dbReference>
<organism evidence="1 2">
    <name type="scientific">Elizabethkingia ursingii</name>
    <dbReference type="NCBI Taxonomy" id="1756150"/>
    <lineage>
        <taxon>Bacteria</taxon>
        <taxon>Pseudomonadati</taxon>
        <taxon>Bacteroidota</taxon>
        <taxon>Flavobacteriia</taxon>
        <taxon>Flavobacteriales</taxon>
        <taxon>Weeksellaceae</taxon>
        <taxon>Elizabethkingia</taxon>
    </lineage>
</organism>
<dbReference type="EMBL" id="MBDS01000016">
    <property type="protein sequence ID" value="OPB87555.1"/>
    <property type="molecule type" value="Genomic_DNA"/>
</dbReference>
<dbReference type="Proteomes" id="UP000190016">
    <property type="component" value="Unassembled WGS sequence"/>
</dbReference>
<keyword evidence="2" id="KW-1185">Reference proteome</keyword>
<dbReference type="SFLD" id="SFLDG01129">
    <property type="entry name" value="C1.5:_HAD__Beta-PGM__Phosphata"/>
    <property type="match status" value="1"/>
</dbReference>
<accession>A0ABX3N7L1</accession>
<dbReference type="PANTHER" id="PTHR46191:SF2">
    <property type="entry name" value="HALOACID DEHALOGENASE-LIKE HYDROLASE DOMAIN-CONTAINING PROTEIN 3"/>
    <property type="match status" value="1"/>
</dbReference>
<dbReference type="NCBIfam" id="TIGR01549">
    <property type="entry name" value="HAD-SF-IA-v1"/>
    <property type="match status" value="1"/>
</dbReference>
<dbReference type="PANTHER" id="PTHR46191">
    <property type="match status" value="1"/>
</dbReference>